<dbReference type="PANTHER" id="PTHR13847:SF287">
    <property type="entry name" value="FAD-DEPENDENT OXIDOREDUCTASE DOMAIN-CONTAINING PROTEIN 1"/>
    <property type="match status" value="1"/>
</dbReference>
<dbReference type="GO" id="GO:0016491">
    <property type="term" value="F:oxidoreductase activity"/>
    <property type="evidence" value="ECO:0007669"/>
    <property type="project" value="UniProtKB-KW"/>
</dbReference>
<organism evidence="3 4">
    <name type="scientific">Sphingorhabdus lutea</name>
    <dbReference type="NCBI Taxonomy" id="1913578"/>
    <lineage>
        <taxon>Bacteria</taxon>
        <taxon>Pseudomonadati</taxon>
        <taxon>Pseudomonadota</taxon>
        <taxon>Alphaproteobacteria</taxon>
        <taxon>Sphingomonadales</taxon>
        <taxon>Sphingomonadaceae</taxon>
        <taxon>Sphingorhabdus</taxon>
    </lineage>
</organism>
<dbReference type="InterPro" id="IPR006076">
    <property type="entry name" value="FAD-dep_OxRdtase"/>
</dbReference>
<dbReference type="Proteomes" id="UP000242561">
    <property type="component" value="Chromosome"/>
</dbReference>
<dbReference type="Pfam" id="PF01266">
    <property type="entry name" value="DAO"/>
    <property type="match status" value="1"/>
</dbReference>
<evidence type="ECO:0000259" key="2">
    <source>
        <dbReference type="Pfam" id="PF01266"/>
    </source>
</evidence>
<dbReference type="KEGG" id="sphl:LPB140_09560"/>
<keyword evidence="1" id="KW-0560">Oxidoreductase</keyword>
<evidence type="ECO:0000313" key="4">
    <source>
        <dbReference type="Proteomes" id="UP000242561"/>
    </source>
</evidence>
<feature type="domain" description="FAD dependent oxidoreductase" evidence="2">
    <location>
        <begin position="5"/>
        <end position="346"/>
    </location>
</feature>
<dbReference type="Gene3D" id="3.30.9.10">
    <property type="entry name" value="D-Amino Acid Oxidase, subunit A, domain 2"/>
    <property type="match status" value="1"/>
</dbReference>
<protein>
    <recommendedName>
        <fullName evidence="2">FAD dependent oxidoreductase domain-containing protein</fullName>
    </recommendedName>
</protein>
<keyword evidence="4" id="KW-1185">Reference proteome</keyword>
<dbReference type="OrthoDB" id="7421214at2"/>
<dbReference type="PANTHER" id="PTHR13847">
    <property type="entry name" value="SARCOSINE DEHYDROGENASE-RELATED"/>
    <property type="match status" value="1"/>
</dbReference>
<sequence>MSDYDIIIIGAGIAGGSLAAFLPDNLNIALCEMEDMPGRHSTGRSAAFWSESYGGPLVEPLTSASGQFLMTPPKDFNEEGFLSNRGALHIGTKLDDGQRQKFLTAYEMSNFAYELVNKAQIETKISGLRGEWDIGIWEPNCRDINVAALHHSFLRQARKKQIDIKCNAELLKAIWKNGQWHVDIKGAHFTAKILVNAAGAWADNVAQNCGINPLSIRPYRRTMIELEVERQDDMPTPLILGLDGSFYFKDSGKNHIWLSPHDETASPPCDVSADEMDVAIAIDRFQKVVNWPIKKMVTKWAGLRSFAPDRLPIIGADKGNDHFFWLAGQGGFGIQTSPAIAALAARKLSEFIFGENRVDRMAQNIPIIDNIQYSPARF</sequence>
<dbReference type="GO" id="GO:0005737">
    <property type="term" value="C:cytoplasm"/>
    <property type="evidence" value="ECO:0007669"/>
    <property type="project" value="TreeGrafter"/>
</dbReference>
<proteinExistence type="predicted"/>
<dbReference type="Gene3D" id="3.50.50.60">
    <property type="entry name" value="FAD/NAD(P)-binding domain"/>
    <property type="match status" value="1"/>
</dbReference>
<evidence type="ECO:0000313" key="3">
    <source>
        <dbReference type="EMBL" id="APG62994.1"/>
    </source>
</evidence>
<evidence type="ECO:0000256" key="1">
    <source>
        <dbReference type="ARBA" id="ARBA00023002"/>
    </source>
</evidence>
<gene>
    <name evidence="3" type="ORF">LPB140_09560</name>
</gene>
<accession>A0A1L3JCY8</accession>
<dbReference type="RefSeq" id="WP_072559646.1">
    <property type="nucleotide sequence ID" value="NZ_CP018154.1"/>
</dbReference>
<dbReference type="SUPFAM" id="SSF51905">
    <property type="entry name" value="FAD/NAD(P)-binding domain"/>
    <property type="match status" value="1"/>
</dbReference>
<dbReference type="EMBL" id="CP018154">
    <property type="protein sequence ID" value="APG62994.1"/>
    <property type="molecule type" value="Genomic_DNA"/>
</dbReference>
<name>A0A1L3JCY8_9SPHN</name>
<reference evidence="3 4" key="1">
    <citation type="submission" date="2016-11" db="EMBL/GenBank/DDBJ databases">
        <title>Sphingorhabdus sp. LPB0140, isolated from marine environment.</title>
        <authorList>
            <person name="Kim E."/>
            <person name="Yi H."/>
        </authorList>
    </citation>
    <scope>NUCLEOTIDE SEQUENCE [LARGE SCALE GENOMIC DNA]</scope>
    <source>
        <strain evidence="3 4">LPB0140</strain>
    </source>
</reference>
<dbReference type="STRING" id="1913578.LPB140_09560"/>
<dbReference type="InterPro" id="IPR036188">
    <property type="entry name" value="FAD/NAD-bd_sf"/>
</dbReference>
<dbReference type="AlphaFoldDB" id="A0A1L3JCY8"/>